<reference evidence="1" key="1">
    <citation type="submission" date="2020-10" db="EMBL/GenBank/DDBJ databases">
        <title>Connecting structure to function with the recovery of over 1000 high-quality activated sludge metagenome-assembled genomes encoding full-length rRNA genes using long-read sequencing.</title>
        <authorList>
            <person name="Singleton C.M."/>
            <person name="Petriglieri F."/>
            <person name="Kristensen J.M."/>
            <person name="Kirkegaard R.H."/>
            <person name="Michaelsen T.Y."/>
            <person name="Andersen M.H."/>
            <person name="Karst S.M."/>
            <person name="Dueholm M.S."/>
            <person name="Nielsen P.H."/>
            <person name="Albertsen M."/>
        </authorList>
    </citation>
    <scope>NUCLEOTIDE SEQUENCE</scope>
    <source>
        <strain evidence="1">OdNE_18-Q3-R46-58_BAT3C.305</strain>
    </source>
</reference>
<evidence type="ECO:0000313" key="1">
    <source>
        <dbReference type="EMBL" id="MBK8890580.1"/>
    </source>
</evidence>
<accession>A0A9D7LR84</accession>
<dbReference type="EMBL" id="JADKBR010000011">
    <property type="protein sequence ID" value="MBK8890580.1"/>
    <property type="molecule type" value="Genomic_DNA"/>
</dbReference>
<comment type="caution">
    <text evidence="1">The sequence shown here is derived from an EMBL/GenBank/DDBJ whole genome shotgun (WGS) entry which is preliminary data.</text>
</comment>
<protein>
    <submittedName>
        <fullName evidence="1">Uncharacterized protein</fullName>
    </submittedName>
</protein>
<gene>
    <name evidence="1" type="ORF">IPN75_09365</name>
</gene>
<proteinExistence type="predicted"/>
<dbReference type="Proteomes" id="UP000808146">
    <property type="component" value="Unassembled WGS sequence"/>
</dbReference>
<organism evidence="1 2">
    <name type="scientific">Candidatus Dechloromonas phosphorivorans</name>
    <dbReference type="NCBI Taxonomy" id="2899244"/>
    <lineage>
        <taxon>Bacteria</taxon>
        <taxon>Pseudomonadati</taxon>
        <taxon>Pseudomonadota</taxon>
        <taxon>Betaproteobacteria</taxon>
        <taxon>Rhodocyclales</taxon>
        <taxon>Azonexaceae</taxon>
        <taxon>Dechloromonas</taxon>
    </lineage>
</organism>
<dbReference type="AlphaFoldDB" id="A0A9D7LR84"/>
<sequence length="162" mass="18630">MRHKGRAISELKEKFVEDFVDAYQKNPTGRNNDDPINHLAHFVQIAYDMGGVVSIDPELPAVNFPPGTKDWIRFVSAGAMYLNAINPSFTVPEWAHLFTAVLCRVHGGEFVRIRKRPKLAKLLDADFMPVDRLMAKYGISRRHAFNLKKEAVEIRRRRAREK</sequence>
<name>A0A9D7LR84_9RHOO</name>
<evidence type="ECO:0000313" key="2">
    <source>
        <dbReference type="Proteomes" id="UP000808146"/>
    </source>
</evidence>